<evidence type="ECO:0000313" key="2">
    <source>
        <dbReference type="Proteomes" id="UP000659654"/>
    </source>
</evidence>
<dbReference type="Proteomes" id="UP000659654">
    <property type="component" value="Unassembled WGS sequence"/>
</dbReference>
<evidence type="ECO:0000313" key="1">
    <source>
        <dbReference type="EMBL" id="CAD5231851.1"/>
    </source>
</evidence>
<keyword evidence="2" id="KW-1185">Reference proteome</keyword>
<organism evidence="1 2">
    <name type="scientific">Bursaphelenchus xylophilus</name>
    <name type="common">Pinewood nematode worm</name>
    <name type="synonym">Aphelenchoides xylophilus</name>
    <dbReference type="NCBI Taxonomy" id="6326"/>
    <lineage>
        <taxon>Eukaryota</taxon>
        <taxon>Metazoa</taxon>
        <taxon>Ecdysozoa</taxon>
        <taxon>Nematoda</taxon>
        <taxon>Chromadorea</taxon>
        <taxon>Rhabditida</taxon>
        <taxon>Tylenchina</taxon>
        <taxon>Tylenchomorpha</taxon>
        <taxon>Aphelenchoidea</taxon>
        <taxon>Aphelenchoididae</taxon>
        <taxon>Bursaphelenchus</taxon>
    </lineage>
</organism>
<accession>A0A7I8X6M5</accession>
<dbReference type="Proteomes" id="UP000582659">
    <property type="component" value="Unassembled WGS sequence"/>
</dbReference>
<reference evidence="1" key="1">
    <citation type="submission" date="2020-09" db="EMBL/GenBank/DDBJ databases">
        <authorList>
            <person name="Kikuchi T."/>
        </authorList>
    </citation>
    <scope>NUCLEOTIDE SEQUENCE</scope>
    <source>
        <strain evidence="1">Ka4C1</strain>
    </source>
</reference>
<comment type="caution">
    <text evidence="1">The sequence shown here is derived from an EMBL/GenBank/DDBJ whole genome shotgun (WGS) entry which is preliminary data.</text>
</comment>
<proteinExistence type="predicted"/>
<dbReference type="EMBL" id="CAJFDI010000005">
    <property type="protein sequence ID" value="CAD5231851.1"/>
    <property type="molecule type" value="Genomic_DNA"/>
</dbReference>
<name>A0A7I8X6M5_BURXY</name>
<protein>
    <submittedName>
        <fullName evidence="1">(pine wood nematode) hypothetical protein</fullName>
    </submittedName>
</protein>
<dbReference type="EMBL" id="CAJFCV020000005">
    <property type="protein sequence ID" value="CAG9123372.1"/>
    <property type="molecule type" value="Genomic_DNA"/>
</dbReference>
<dbReference type="AlphaFoldDB" id="A0A7I8X6M5"/>
<gene>
    <name evidence="1" type="ORF">BXYJ_LOCUS11947</name>
</gene>
<sequence length="97" mass="11218">MLRPFYWPSFKKFGDGRCNNVRAPWREASTIATRKIISAQSLVRNKEWISLYQPMKNSMVNTEKDGPLADEASERKEKALKKCETNRIAIVKKGKVM</sequence>